<name>A0A839ISQ8_9GAMM</name>
<feature type="region of interest" description="Disordered" evidence="1">
    <location>
        <begin position="604"/>
        <end position="628"/>
    </location>
</feature>
<dbReference type="Proteomes" id="UP000565262">
    <property type="component" value="Unassembled WGS sequence"/>
</dbReference>
<evidence type="ECO:0000256" key="1">
    <source>
        <dbReference type="SAM" id="MobiDB-lite"/>
    </source>
</evidence>
<dbReference type="RefSeq" id="WP_182810254.1">
    <property type="nucleotide sequence ID" value="NZ_JACJFM010000029.1"/>
</dbReference>
<dbReference type="PROSITE" id="PS51257">
    <property type="entry name" value="PROKAR_LIPOPROTEIN"/>
    <property type="match status" value="1"/>
</dbReference>
<protein>
    <submittedName>
        <fullName evidence="3">Uncharacterized protein</fullName>
    </submittedName>
</protein>
<keyword evidence="4" id="KW-1185">Reference proteome</keyword>
<feature type="signal peptide" evidence="2">
    <location>
        <begin position="1"/>
        <end position="17"/>
    </location>
</feature>
<sequence>MKHLKWYLIPVAASVLAGCNGGSGGSSGGDTTGNTDTTDTIRQPAPEPLTSTTQFNAYIKAFPEPSTSAAQTRQLSQQPAQSVQARLIIEDTNFDKIRVIDWPAELNDQGQLVNTTDIFNLLYNDPAEDETETNYESASIIANIGDAQYFGELPSRMPVRYRTFELALDPVFTTQPIPLPDVTSGFVPLTQLSDYRTTRDNLKYMSTGFSAEELNRLKKPVLEVSYNNKVSSFRQNTYADPVQFAVNADSLSLNTIRVLDGNYLAGYLNQSDTVYLSSNQTAQLEATPLTLDLTINQETVEPSLMVLSLPEMMTHDSGYSVSLLFSDGTNLIQYQPDLAKVDENNRVSWNITQPLEDAKYLFFASVYQQGELISSCADSDSASGITQLSCRIALPQSNYTDSQSYRALTINTQDNLQAIQPGTEIYLNGELAAITDQQGQATIMARDLENMFYLVARSKGMQARESLAGSEGNVTLALTEPVPEVPYSDPEYPSDILGEGRICHEIEASFSAEGSGLYRLDVDGDGPLDSFITHCRYGSTLVKNSGYAQIPMLALNMKTNTLGNQAYIEDELELNWSEEAAKGLFIRLSDTQWNAIRKQTNGMSVNITDDTDPDSTHGSYSKSSTTTSLYTADTGNPWPPYPFRAWENSVSLKNNPVRRFSLYSATDDGLSFLARSSTIRYDSHKFAPEIWPEAVIYPGYYYFAQARGYAVSFYASGR</sequence>
<feature type="compositionally biased region" description="Low complexity" evidence="1">
    <location>
        <begin position="616"/>
        <end position="628"/>
    </location>
</feature>
<feature type="chain" id="PRO_5032315039" evidence="2">
    <location>
        <begin position="18"/>
        <end position="718"/>
    </location>
</feature>
<keyword evidence="2" id="KW-0732">Signal</keyword>
<evidence type="ECO:0000313" key="3">
    <source>
        <dbReference type="EMBL" id="MBB1488483.1"/>
    </source>
</evidence>
<organism evidence="3 4">
    <name type="scientific">Oceanospirillum sediminis</name>
    <dbReference type="NCBI Taxonomy" id="2760088"/>
    <lineage>
        <taxon>Bacteria</taxon>
        <taxon>Pseudomonadati</taxon>
        <taxon>Pseudomonadota</taxon>
        <taxon>Gammaproteobacteria</taxon>
        <taxon>Oceanospirillales</taxon>
        <taxon>Oceanospirillaceae</taxon>
        <taxon>Oceanospirillum</taxon>
    </lineage>
</organism>
<comment type="caution">
    <text evidence="3">The sequence shown here is derived from an EMBL/GenBank/DDBJ whole genome shotgun (WGS) entry which is preliminary data.</text>
</comment>
<evidence type="ECO:0000313" key="4">
    <source>
        <dbReference type="Proteomes" id="UP000565262"/>
    </source>
</evidence>
<dbReference type="AlphaFoldDB" id="A0A839ISQ8"/>
<reference evidence="3 4" key="1">
    <citation type="submission" date="2020-08" db="EMBL/GenBank/DDBJ databases">
        <title>Oceanospirillum sp. nov. isolated from marine sediment.</title>
        <authorList>
            <person name="Ji X."/>
        </authorList>
    </citation>
    <scope>NUCLEOTIDE SEQUENCE [LARGE SCALE GENOMIC DNA]</scope>
    <source>
        <strain evidence="3 4">D5</strain>
    </source>
</reference>
<dbReference type="EMBL" id="JACJFM010000029">
    <property type="protein sequence ID" value="MBB1488483.1"/>
    <property type="molecule type" value="Genomic_DNA"/>
</dbReference>
<accession>A0A839ISQ8</accession>
<gene>
    <name evidence="3" type="ORF">H4O21_17915</name>
</gene>
<feature type="region of interest" description="Disordered" evidence="1">
    <location>
        <begin position="23"/>
        <end position="50"/>
    </location>
</feature>
<proteinExistence type="predicted"/>
<evidence type="ECO:0000256" key="2">
    <source>
        <dbReference type="SAM" id="SignalP"/>
    </source>
</evidence>